<accession>A0ABP0EJ64</accession>
<dbReference type="EMBL" id="OZ004260">
    <property type="protein sequence ID" value="CAK7920392.1"/>
    <property type="molecule type" value="Genomic_DNA"/>
</dbReference>
<keyword evidence="7" id="KW-0472">Membrane</keyword>
<dbReference type="PANTHER" id="PTHR24016:SF0">
    <property type="entry name" value="CONSERVED OLIGOMERIC GOLGI COMPLEX SUBUNIT 4"/>
    <property type="match status" value="1"/>
</dbReference>
<dbReference type="InterPro" id="IPR013167">
    <property type="entry name" value="COG4_M"/>
</dbReference>
<sequence length="877" mass="98500">MSGIGDGYRPTLVFPTLSESDLDQQCMKIIDNFGTATSLDDLNAVLQEINVTTGAIDKSLNHKTIVESRRFQHELSGIELNRAKLSNATVNSDQLSQLLSSANDLGNTLTYKIKTLDSEIQKVKETLDFVTNIQTLKNNINQANYALEHKNWTLAAQCIHNVHSKEFEEIINGKFASVVIPSTDIPELPHVTLGQWKEQLSKEFERCFNEAANQRNVPEITKYFQLFPLIDREEVGLTCYSKFICSIVADTSRSLVGSISRSGNESQTGIYSSVSSQLFESISMMLSQHGPMIKKYYGSTYPNALVYVLGKIQTEIDSQIGLIGDTFYDMRRIDKVLQDIQLYQFPILTRRLQEFKTDSVVIDYNQGNDLDYSEETVSVLTVGDYMEELASILHYWALYCKFITSKYFTSSSLNLENGLKLPNLIMNSNFTAKIQSKFQPSFEKMYMYYFNRSLEKAISIEELPPLEPYLSPLVTTFPDQAPCSSVIEDVTLVLNNTLRCTIDTSQPSSVKRFVTEGYKIILNDLIAGYFMKSLRDNQPRYNSLLQLIQPGSLNGGMNNGATNINSSTGLNSPGVTRSSTPAPDAGSGGMGFFKGASSALGSVVGTGVTSVVNSATAVQQNPKLLNFILILNTVAMGQEYFTKIIQNITGHPEYLKNSFPFGNDKNKIEQILLDEFLNPFTTTTNKLIQENLIVLYNQAIKSNLIKLVGDFLPESSPSSYLIYSSSALNDTSTMLKLATSWQALIRPYKQTLHKSLLFNKLLRLLVVNLTNLIEKKLMLVLDRFKINELGALKLEKDLSFLINEVCEDNYDLREKFIRVTQLVMLVGMDDDEYEMSLQSGASHVEQLDEDDDDENDLSGINWVLTSLERKKARNFRV</sequence>
<dbReference type="Gene3D" id="1.20.58.1970">
    <property type="match status" value="1"/>
</dbReference>
<evidence type="ECO:0000256" key="2">
    <source>
        <dbReference type="ARBA" id="ARBA00009215"/>
    </source>
</evidence>
<keyword evidence="11" id="KW-1185">Reference proteome</keyword>
<dbReference type="InterPro" id="IPR048684">
    <property type="entry name" value="COG4_C"/>
</dbReference>
<dbReference type="InterPro" id="IPR048680">
    <property type="entry name" value="COG4_N"/>
</dbReference>
<evidence type="ECO:0000256" key="8">
    <source>
        <dbReference type="ARBA" id="ARBA00031340"/>
    </source>
</evidence>
<evidence type="ECO:0000256" key="7">
    <source>
        <dbReference type="ARBA" id="ARBA00023136"/>
    </source>
</evidence>
<dbReference type="Pfam" id="PF20662">
    <property type="entry name" value="COG4_C"/>
    <property type="match status" value="1"/>
</dbReference>
<evidence type="ECO:0000256" key="4">
    <source>
        <dbReference type="ARBA" id="ARBA00022448"/>
    </source>
</evidence>
<organism evidence="10 11">
    <name type="scientific">[Candida] anglica</name>
    <dbReference type="NCBI Taxonomy" id="148631"/>
    <lineage>
        <taxon>Eukaryota</taxon>
        <taxon>Fungi</taxon>
        <taxon>Dikarya</taxon>
        <taxon>Ascomycota</taxon>
        <taxon>Saccharomycotina</taxon>
        <taxon>Pichiomycetes</taxon>
        <taxon>Debaryomycetaceae</taxon>
        <taxon>Kurtzmaniella</taxon>
    </lineage>
</organism>
<evidence type="ECO:0000256" key="6">
    <source>
        <dbReference type="ARBA" id="ARBA00023034"/>
    </source>
</evidence>
<dbReference type="SMART" id="SM00762">
    <property type="entry name" value="Cog4"/>
    <property type="match status" value="1"/>
</dbReference>
<evidence type="ECO:0000313" key="10">
    <source>
        <dbReference type="EMBL" id="CAK7920392.1"/>
    </source>
</evidence>
<protein>
    <recommendedName>
        <fullName evidence="3">Conserved oligomeric Golgi complex subunit 4</fullName>
    </recommendedName>
    <alternativeName>
        <fullName evidence="8">Component of oligomeric Golgi complex 4</fullName>
    </alternativeName>
</protein>
<keyword evidence="6" id="KW-0333">Golgi apparatus</keyword>
<evidence type="ECO:0000259" key="9">
    <source>
        <dbReference type="SMART" id="SM00762"/>
    </source>
</evidence>
<dbReference type="PANTHER" id="PTHR24016">
    <property type="entry name" value="CONSERVED OLIGOMERIC GOLGI COMPLEX SUBUNIT 4"/>
    <property type="match status" value="1"/>
</dbReference>
<comment type="similarity">
    <text evidence="2">Belongs to the COG4 family.</text>
</comment>
<evidence type="ECO:0000256" key="1">
    <source>
        <dbReference type="ARBA" id="ARBA00004395"/>
    </source>
</evidence>
<evidence type="ECO:0000313" key="11">
    <source>
        <dbReference type="Proteomes" id="UP001497600"/>
    </source>
</evidence>
<proteinExistence type="inferred from homology"/>
<evidence type="ECO:0000256" key="3">
    <source>
        <dbReference type="ARBA" id="ARBA00020975"/>
    </source>
</evidence>
<dbReference type="Proteomes" id="UP001497600">
    <property type="component" value="Chromosome H"/>
</dbReference>
<keyword evidence="4" id="KW-0813">Transport</keyword>
<name>A0ABP0EJ64_9ASCO</name>
<dbReference type="Pfam" id="PF20663">
    <property type="entry name" value="COG4_N"/>
    <property type="match status" value="1"/>
</dbReference>
<comment type="subcellular location">
    <subcellularLocation>
        <location evidence="1">Golgi apparatus membrane</location>
        <topology evidence="1">Peripheral membrane protein</topology>
    </subcellularLocation>
</comment>
<dbReference type="InterPro" id="IPR048682">
    <property type="entry name" value="COG4"/>
</dbReference>
<keyword evidence="5" id="KW-0653">Protein transport</keyword>
<evidence type="ECO:0000256" key="5">
    <source>
        <dbReference type="ARBA" id="ARBA00022927"/>
    </source>
</evidence>
<feature type="domain" description="COG4 transport protein middle alpha-helical bundle" evidence="9">
    <location>
        <begin position="193"/>
        <end position="535"/>
    </location>
</feature>
<reference evidence="10 11" key="1">
    <citation type="submission" date="2024-01" db="EMBL/GenBank/DDBJ databases">
        <authorList>
            <consortium name="Genoscope - CEA"/>
            <person name="William W."/>
        </authorList>
    </citation>
    <scope>NUCLEOTIDE SEQUENCE [LARGE SCALE GENOMIC DNA]</scope>
    <source>
        <strain evidence="10 11">29B2s-10</strain>
    </source>
</reference>
<dbReference type="Pfam" id="PF08318">
    <property type="entry name" value="COG4_m"/>
    <property type="match status" value="1"/>
</dbReference>
<gene>
    <name evidence="10" type="primary">COG4</name>
    <name evidence="10" type="ORF">CAAN4_H01772</name>
</gene>